<keyword evidence="2" id="KW-0238">DNA-binding</keyword>
<dbReference type="SUPFAM" id="SSF46689">
    <property type="entry name" value="Homeodomain-like"/>
    <property type="match status" value="1"/>
</dbReference>
<sequence>MKPKVIRPMNEEERLKRLEESLRAHDAICSSEGILTSFPSSLYNPYRVCGLGLLLCRKGEFRFSLNNREFDAREGQTLFIPENAVFQVLGSPSAVEVHIFVYRIEPIRDIMGNLALSMYPYTELTAETCYVWHTDEEEELLRYIALLDDTLKHGKELFNSFEQKLLLIGLTYRLCGIYSRKLVNRRDSVGHKDETFIRLIGLIEQNFRSQRGVEFYADKLCLSPKYLSNLSKSVSGYTVQELVFKAIVREAISLLKNTQKTVLEISEELNFPNASYFGTFFRKQTGMSPMQMRRNDGKSS</sequence>
<dbReference type="PROSITE" id="PS01124">
    <property type="entry name" value="HTH_ARAC_FAMILY_2"/>
    <property type="match status" value="1"/>
</dbReference>
<dbReference type="Proteomes" id="UP000717835">
    <property type="component" value="Unassembled WGS sequence"/>
</dbReference>
<dbReference type="InterPro" id="IPR018060">
    <property type="entry name" value="HTH_AraC"/>
</dbReference>
<dbReference type="EMBL" id="DYVX01000003">
    <property type="protein sequence ID" value="HJF90843.1"/>
    <property type="molecule type" value="Genomic_DNA"/>
</dbReference>
<name>A0A921HTU7_9BACT</name>
<dbReference type="GO" id="GO:0043565">
    <property type="term" value="F:sequence-specific DNA binding"/>
    <property type="evidence" value="ECO:0007669"/>
    <property type="project" value="InterPro"/>
</dbReference>
<evidence type="ECO:0000259" key="4">
    <source>
        <dbReference type="PROSITE" id="PS01124"/>
    </source>
</evidence>
<dbReference type="Gene3D" id="1.10.10.60">
    <property type="entry name" value="Homeodomain-like"/>
    <property type="match status" value="1"/>
</dbReference>
<keyword evidence="1" id="KW-0805">Transcription regulation</keyword>
<dbReference type="SUPFAM" id="SSF51215">
    <property type="entry name" value="Regulatory protein AraC"/>
    <property type="match status" value="1"/>
</dbReference>
<evidence type="ECO:0000313" key="6">
    <source>
        <dbReference type="Proteomes" id="UP000717835"/>
    </source>
</evidence>
<dbReference type="PANTHER" id="PTHR43280:SF32">
    <property type="entry name" value="TRANSCRIPTIONAL REGULATORY PROTEIN"/>
    <property type="match status" value="1"/>
</dbReference>
<dbReference type="RefSeq" id="WP_022019467.1">
    <property type="nucleotide sequence ID" value="NZ_CALUIP010000002.1"/>
</dbReference>
<organism evidence="5 6">
    <name type="scientific">Mediterranea massiliensis</name>
    <dbReference type="NCBI Taxonomy" id="1841865"/>
    <lineage>
        <taxon>Bacteria</taxon>
        <taxon>Pseudomonadati</taxon>
        <taxon>Bacteroidota</taxon>
        <taxon>Bacteroidia</taxon>
        <taxon>Bacteroidales</taxon>
        <taxon>Bacteroidaceae</taxon>
        <taxon>Mediterranea</taxon>
    </lineage>
</organism>
<dbReference type="SMART" id="SM00342">
    <property type="entry name" value="HTH_ARAC"/>
    <property type="match status" value="1"/>
</dbReference>
<dbReference type="AlphaFoldDB" id="A0A921HTU7"/>
<evidence type="ECO:0000256" key="2">
    <source>
        <dbReference type="ARBA" id="ARBA00023125"/>
    </source>
</evidence>
<reference evidence="5" key="2">
    <citation type="submission" date="2021-09" db="EMBL/GenBank/DDBJ databases">
        <authorList>
            <person name="Gilroy R."/>
        </authorList>
    </citation>
    <scope>NUCLEOTIDE SEQUENCE</scope>
    <source>
        <strain evidence="5">CHK55-1828</strain>
    </source>
</reference>
<evidence type="ECO:0000256" key="3">
    <source>
        <dbReference type="ARBA" id="ARBA00023163"/>
    </source>
</evidence>
<dbReference type="Pfam" id="PF12833">
    <property type="entry name" value="HTH_18"/>
    <property type="match status" value="1"/>
</dbReference>
<keyword evidence="3" id="KW-0804">Transcription</keyword>
<dbReference type="InterPro" id="IPR009057">
    <property type="entry name" value="Homeodomain-like_sf"/>
</dbReference>
<proteinExistence type="predicted"/>
<dbReference type="PANTHER" id="PTHR43280">
    <property type="entry name" value="ARAC-FAMILY TRANSCRIPTIONAL REGULATOR"/>
    <property type="match status" value="1"/>
</dbReference>
<comment type="caution">
    <text evidence="5">The sequence shown here is derived from an EMBL/GenBank/DDBJ whole genome shotgun (WGS) entry which is preliminary data.</text>
</comment>
<dbReference type="GO" id="GO:0003700">
    <property type="term" value="F:DNA-binding transcription factor activity"/>
    <property type="evidence" value="ECO:0007669"/>
    <property type="project" value="InterPro"/>
</dbReference>
<dbReference type="InterPro" id="IPR037923">
    <property type="entry name" value="HTH-like"/>
</dbReference>
<evidence type="ECO:0000313" key="5">
    <source>
        <dbReference type="EMBL" id="HJF90843.1"/>
    </source>
</evidence>
<feature type="domain" description="HTH araC/xylS-type" evidence="4">
    <location>
        <begin position="197"/>
        <end position="295"/>
    </location>
</feature>
<gene>
    <name evidence="5" type="ORF">K8W02_00435</name>
</gene>
<evidence type="ECO:0000256" key="1">
    <source>
        <dbReference type="ARBA" id="ARBA00023015"/>
    </source>
</evidence>
<reference evidence="5" key="1">
    <citation type="journal article" date="2021" name="PeerJ">
        <title>Extensive microbial diversity within the chicken gut microbiome revealed by metagenomics and culture.</title>
        <authorList>
            <person name="Gilroy R."/>
            <person name="Ravi A."/>
            <person name="Getino M."/>
            <person name="Pursley I."/>
            <person name="Horton D.L."/>
            <person name="Alikhan N.F."/>
            <person name="Baker D."/>
            <person name="Gharbi K."/>
            <person name="Hall N."/>
            <person name="Watson M."/>
            <person name="Adriaenssens E.M."/>
            <person name="Foster-Nyarko E."/>
            <person name="Jarju S."/>
            <person name="Secka A."/>
            <person name="Antonio M."/>
            <person name="Oren A."/>
            <person name="Chaudhuri R.R."/>
            <person name="La Ragione R."/>
            <person name="Hildebrand F."/>
            <person name="Pallen M.J."/>
        </authorList>
    </citation>
    <scope>NUCLEOTIDE SEQUENCE</scope>
    <source>
        <strain evidence="5">CHK55-1828</strain>
    </source>
</reference>
<protein>
    <submittedName>
        <fullName evidence="5">AraC family transcriptional regulator</fullName>
    </submittedName>
</protein>
<accession>A0A921HTU7</accession>